<dbReference type="PANTHER" id="PTHR47718:SF17">
    <property type="entry name" value="PROTEIN FAR1-RELATED SEQUENCE 5-LIKE"/>
    <property type="match status" value="1"/>
</dbReference>
<reference evidence="2" key="2">
    <citation type="submission" date="2022-01" db="EMBL/GenBank/DDBJ databases">
        <authorList>
            <person name="Yamashiro T."/>
            <person name="Shiraishi A."/>
            <person name="Satake H."/>
            <person name="Nakayama K."/>
        </authorList>
    </citation>
    <scope>NUCLEOTIDE SEQUENCE</scope>
</reference>
<feature type="domain" description="FAR1" evidence="1">
    <location>
        <begin position="82"/>
        <end position="153"/>
    </location>
</feature>
<proteinExistence type="predicted"/>
<evidence type="ECO:0000259" key="1">
    <source>
        <dbReference type="Pfam" id="PF03101"/>
    </source>
</evidence>
<dbReference type="Pfam" id="PF03101">
    <property type="entry name" value="FAR1"/>
    <property type="match status" value="1"/>
</dbReference>
<evidence type="ECO:0000313" key="2">
    <source>
        <dbReference type="EMBL" id="GJS76905.1"/>
    </source>
</evidence>
<dbReference type="EMBL" id="BQNB010010410">
    <property type="protein sequence ID" value="GJS76905.1"/>
    <property type="molecule type" value="Genomic_DNA"/>
</dbReference>
<evidence type="ECO:0000313" key="3">
    <source>
        <dbReference type="Proteomes" id="UP001151760"/>
    </source>
</evidence>
<dbReference type="InterPro" id="IPR004330">
    <property type="entry name" value="FAR1_DNA_bnd_dom"/>
</dbReference>
<dbReference type="PANTHER" id="PTHR47718">
    <property type="entry name" value="OS01G0519700 PROTEIN"/>
    <property type="match status" value="1"/>
</dbReference>
<name>A0ABQ4YH62_9ASTR</name>
<reference evidence="2" key="1">
    <citation type="journal article" date="2022" name="Int. J. Mol. Sci.">
        <title>Draft Genome of Tanacetum Coccineum: Genomic Comparison of Closely Related Tanacetum-Family Plants.</title>
        <authorList>
            <person name="Yamashiro T."/>
            <person name="Shiraishi A."/>
            <person name="Nakayama K."/>
            <person name="Satake H."/>
        </authorList>
    </citation>
    <scope>NUCLEOTIDE SEQUENCE</scope>
</reference>
<dbReference type="Proteomes" id="UP001151760">
    <property type="component" value="Unassembled WGS sequence"/>
</dbReference>
<protein>
    <submittedName>
        <fullName evidence="2">FAR1-related sequence 5-like protein</fullName>
    </submittedName>
</protein>
<sequence>MDCASSILSSIQLPINNSDNQVVMSSDATIVEPDVQTIDVDQHQMVKTLGIVRLRDDRVKFYDSVKPLKGKLFNTLEDALHFYERYAKLSGFEARKSIEYKRKDGKLEIKKAKRKRKRPSCRCGCLASVILDITTENKYVVCSFDEEHNHPFMDEDDISLLKSSRKLTFSKK</sequence>
<keyword evidence="3" id="KW-1185">Reference proteome</keyword>
<gene>
    <name evidence="2" type="ORF">Tco_0726786</name>
</gene>
<organism evidence="2 3">
    <name type="scientific">Tanacetum coccineum</name>
    <dbReference type="NCBI Taxonomy" id="301880"/>
    <lineage>
        <taxon>Eukaryota</taxon>
        <taxon>Viridiplantae</taxon>
        <taxon>Streptophyta</taxon>
        <taxon>Embryophyta</taxon>
        <taxon>Tracheophyta</taxon>
        <taxon>Spermatophyta</taxon>
        <taxon>Magnoliopsida</taxon>
        <taxon>eudicotyledons</taxon>
        <taxon>Gunneridae</taxon>
        <taxon>Pentapetalae</taxon>
        <taxon>asterids</taxon>
        <taxon>campanulids</taxon>
        <taxon>Asterales</taxon>
        <taxon>Asteraceae</taxon>
        <taxon>Asteroideae</taxon>
        <taxon>Anthemideae</taxon>
        <taxon>Anthemidinae</taxon>
        <taxon>Tanacetum</taxon>
    </lineage>
</organism>
<accession>A0ABQ4YH62</accession>
<comment type="caution">
    <text evidence="2">The sequence shown here is derived from an EMBL/GenBank/DDBJ whole genome shotgun (WGS) entry which is preliminary data.</text>
</comment>